<evidence type="ECO:0000313" key="2">
    <source>
        <dbReference type="Proteomes" id="UP000245423"/>
    </source>
</evidence>
<keyword evidence="2" id="KW-1185">Reference proteome</keyword>
<reference evidence="1 2" key="1">
    <citation type="submission" date="2016-11" db="EMBL/GenBank/DDBJ databases">
        <authorList>
            <person name="Manzoor S."/>
        </authorList>
    </citation>
    <scope>NUCLEOTIDE SEQUENCE [LARGE SCALE GENOMIC DNA]</scope>
    <source>
        <strain evidence="1">Clostridium ultunense strain Esp</strain>
    </source>
</reference>
<organism evidence="1 2">
    <name type="scientific">[Clostridium] ultunense Esp</name>
    <dbReference type="NCBI Taxonomy" id="1288971"/>
    <lineage>
        <taxon>Bacteria</taxon>
        <taxon>Bacillati</taxon>
        <taxon>Bacillota</taxon>
        <taxon>Tissierellia</taxon>
        <taxon>Tissierellales</taxon>
        <taxon>Tepidimicrobiaceae</taxon>
        <taxon>Schnuerera</taxon>
    </lineage>
</organism>
<proteinExistence type="predicted"/>
<sequence length="211" mass="24649">MDIEKIISEELVAFLPVYLAMRGNCTLLLTGCGGEYEIEKTVRTLLDQISKFYLIDLKATKKYYGDILNIRNLTPIPFNRENVFIPIKVRKPLYKNDGSFGYVNLRYIKKTFKKEDKTIIQLTRGKAIESLSSIDTVNKHIKNGHIVRRIFNEKQNITTINERDLYEDYDKPATKKDIALLINEILKIKNDFLQDKNSDYDLYRENPKSKS</sequence>
<dbReference type="AlphaFoldDB" id="M1YVS5"/>
<dbReference type="RefSeq" id="WP_005584554.1">
    <property type="nucleotide sequence ID" value="NZ_LT669839.1"/>
</dbReference>
<dbReference type="Proteomes" id="UP000245423">
    <property type="component" value="Chromosome 1"/>
</dbReference>
<gene>
    <name evidence="1" type="ORF">CUESP1_1255</name>
</gene>
<accession>M1YVS5</accession>
<dbReference type="EMBL" id="LT669839">
    <property type="protein sequence ID" value="SHD76628.1"/>
    <property type="molecule type" value="Genomic_DNA"/>
</dbReference>
<dbReference type="HOGENOM" id="CLU_119012_0_0_9"/>
<dbReference type="OrthoDB" id="2374476at2"/>
<name>M1YVS5_9FIRM</name>
<protein>
    <submittedName>
        <fullName evidence="1">Uncharacterized protein</fullName>
    </submittedName>
</protein>
<evidence type="ECO:0000313" key="1">
    <source>
        <dbReference type="EMBL" id="SHD76628.1"/>
    </source>
</evidence>